<feature type="non-terminal residue" evidence="2">
    <location>
        <position position="82"/>
    </location>
</feature>
<dbReference type="PANTHER" id="PTHR21193">
    <property type="entry name" value="OXIDOREDUCTASE-LIKE DOMAIN-CONTAINING PROTEIN 1"/>
    <property type="match status" value="1"/>
</dbReference>
<gene>
    <name evidence="2" type="primary">Oxld1</name>
    <name evidence="2" type="ORF">NOTJUL_R14475</name>
</gene>
<dbReference type="InterPro" id="IPR039251">
    <property type="entry name" value="OXLD1"/>
</dbReference>
<comment type="caution">
    <text evidence="2">The sequence shown here is derived from an EMBL/GenBank/DDBJ whole genome shotgun (WGS) entry which is preliminary data.</text>
</comment>
<dbReference type="OrthoDB" id="10064411at2759"/>
<evidence type="ECO:0000313" key="2">
    <source>
        <dbReference type="EMBL" id="NXA48648.1"/>
    </source>
</evidence>
<dbReference type="GO" id="GO:0005739">
    <property type="term" value="C:mitochondrion"/>
    <property type="evidence" value="ECO:0007669"/>
    <property type="project" value="TreeGrafter"/>
</dbReference>
<reference evidence="2 3" key="1">
    <citation type="submission" date="2019-09" db="EMBL/GenBank/DDBJ databases">
        <title>Bird 10,000 Genomes (B10K) Project - Family phase.</title>
        <authorList>
            <person name="Zhang G."/>
        </authorList>
    </citation>
    <scope>NUCLEOTIDE SEQUENCE [LARGE SCALE GENOMIC DNA]</scope>
    <source>
        <strain evidence="2">B10K-MSB-01</strain>
    </source>
</reference>
<name>A0A7K7W5W5_9AVES</name>
<feature type="non-terminal residue" evidence="2">
    <location>
        <position position="1"/>
    </location>
</feature>
<dbReference type="Proteomes" id="UP000531559">
    <property type="component" value="Unassembled WGS sequence"/>
</dbReference>
<protein>
    <submittedName>
        <fullName evidence="2">OXLD1 protein</fullName>
    </submittedName>
</protein>
<dbReference type="Pfam" id="PF09791">
    <property type="entry name" value="Oxidored-like"/>
    <property type="match status" value="1"/>
</dbReference>
<proteinExistence type="predicted"/>
<dbReference type="PANTHER" id="PTHR21193:SF3">
    <property type="entry name" value="OXIDOREDUCTASE-LIKE DOMAIN-CONTAINING PROTEIN 1"/>
    <property type="match status" value="1"/>
</dbReference>
<evidence type="ECO:0000259" key="1">
    <source>
        <dbReference type="Pfam" id="PF09791"/>
    </source>
</evidence>
<accession>A0A7K7W5W5</accession>
<dbReference type="EMBL" id="VZSV01000047">
    <property type="protein sequence ID" value="NXA48648.1"/>
    <property type="molecule type" value="Genomic_DNA"/>
</dbReference>
<dbReference type="InterPro" id="IPR019180">
    <property type="entry name" value="Oxidoreductase-like_N"/>
</dbReference>
<evidence type="ECO:0000313" key="3">
    <source>
        <dbReference type="Proteomes" id="UP000531559"/>
    </source>
</evidence>
<feature type="domain" description="Oxidoreductase-like" evidence="1">
    <location>
        <begin position="17"/>
        <end position="43"/>
    </location>
</feature>
<dbReference type="AlphaFoldDB" id="A0A7K7W5W5"/>
<organism evidence="2 3">
    <name type="scientific">Nothocercus julius</name>
    <dbReference type="NCBI Taxonomy" id="2585813"/>
    <lineage>
        <taxon>Eukaryota</taxon>
        <taxon>Metazoa</taxon>
        <taxon>Chordata</taxon>
        <taxon>Craniata</taxon>
        <taxon>Vertebrata</taxon>
        <taxon>Euteleostomi</taxon>
        <taxon>Archelosauria</taxon>
        <taxon>Archosauria</taxon>
        <taxon>Dinosauria</taxon>
        <taxon>Saurischia</taxon>
        <taxon>Theropoda</taxon>
        <taxon>Coelurosauria</taxon>
        <taxon>Aves</taxon>
        <taxon>Palaeognathae</taxon>
        <taxon>Tinamiformes</taxon>
        <taxon>Tinamidae</taxon>
        <taxon>Nothocercus</taxon>
    </lineage>
</organism>
<keyword evidence="3" id="KW-1185">Reference proteome</keyword>
<sequence>RADTGAPQEAEPPSCPPPQLLPPTNCCMSGCPSCVWIGYMEELLRRHRDGGERALAALDEHVQDENIRAILKLEIRLRMKKD</sequence>